<proteinExistence type="predicted"/>
<dbReference type="GO" id="GO:0004315">
    <property type="term" value="F:3-oxoacyl-[acyl-carrier-protein] synthase activity"/>
    <property type="evidence" value="ECO:0007669"/>
    <property type="project" value="TreeGrafter"/>
</dbReference>
<dbReference type="Gene3D" id="3.40.47.10">
    <property type="match status" value="1"/>
</dbReference>
<dbReference type="PANTHER" id="PTHR11712:SF306">
    <property type="entry name" value="3-OXOACYL-[ACYL-CARRIER-PROTEIN] SYNTHASE 1"/>
    <property type="match status" value="1"/>
</dbReference>
<sequence length="104" mass="10727">DTPARASRPYDAERDGFVIAGGGGMLVLEDLEHAQRRGARIHAELVGYGISSDGADMVAPSGEGAVRCMRMALDAAGSPIDYINTHGTSTPLGDITELDGAARG</sequence>
<name>T1BGW7_9ZZZZ</name>
<evidence type="ECO:0000256" key="1">
    <source>
        <dbReference type="ARBA" id="ARBA00022490"/>
    </source>
</evidence>
<keyword evidence="3" id="KW-0012">Acyltransferase</keyword>
<reference evidence="5" key="2">
    <citation type="journal article" date="2014" name="ISME J.">
        <title>Microbial stratification in low pH oxic and suboxic macroscopic growths along an acid mine drainage.</title>
        <authorList>
            <person name="Mendez-Garcia C."/>
            <person name="Mesa V."/>
            <person name="Sprenger R.R."/>
            <person name="Richter M."/>
            <person name="Diez M.S."/>
            <person name="Solano J."/>
            <person name="Bargiela R."/>
            <person name="Golyshina O.V."/>
            <person name="Manteca A."/>
            <person name="Ramos J.L."/>
            <person name="Gallego J.R."/>
            <person name="Llorente I."/>
            <person name="Martins Dos Santos V.A."/>
            <person name="Jensen O.N."/>
            <person name="Pelaez A.I."/>
            <person name="Sanchez J."/>
            <person name="Ferrer M."/>
        </authorList>
    </citation>
    <scope>NUCLEOTIDE SEQUENCE</scope>
</reference>
<accession>T1BGW7</accession>
<dbReference type="GO" id="GO:0006633">
    <property type="term" value="P:fatty acid biosynthetic process"/>
    <property type="evidence" value="ECO:0007669"/>
    <property type="project" value="TreeGrafter"/>
</dbReference>
<gene>
    <name evidence="5" type="ORF">B1A_12724</name>
</gene>
<feature type="domain" description="Ketosynthase family 3 (KS3)" evidence="4">
    <location>
        <begin position="1"/>
        <end position="104"/>
    </location>
</feature>
<evidence type="ECO:0000256" key="3">
    <source>
        <dbReference type="ARBA" id="ARBA00023315"/>
    </source>
</evidence>
<organism evidence="5">
    <name type="scientific">mine drainage metagenome</name>
    <dbReference type="NCBI Taxonomy" id="410659"/>
    <lineage>
        <taxon>unclassified sequences</taxon>
        <taxon>metagenomes</taxon>
        <taxon>ecological metagenomes</taxon>
    </lineage>
</organism>
<dbReference type="AlphaFoldDB" id="T1BGW7"/>
<feature type="non-terminal residue" evidence="5">
    <location>
        <position position="1"/>
    </location>
</feature>
<dbReference type="InterPro" id="IPR016039">
    <property type="entry name" value="Thiolase-like"/>
</dbReference>
<keyword evidence="2" id="KW-0808">Transferase</keyword>
<dbReference type="InterPro" id="IPR014031">
    <property type="entry name" value="Ketoacyl_synth_C"/>
</dbReference>
<reference evidence="5" key="1">
    <citation type="submission" date="2013-08" db="EMBL/GenBank/DDBJ databases">
        <authorList>
            <person name="Mendez C."/>
            <person name="Richter M."/>
            <person name="Ferrer M."/>
            <person name="Sanchez J."/>
        </authorList>
    </citation>
    <scope>NUCLEOTIDE SEQUENCE</scope>
</reference>
<dbReference type="Pfam" id="PF02801">
    <property type="entry name" value="Ketoacyl-synt_C"/>
    <property type="match status" value="1"/>
</dbReference>
<dbReference type="PANTHER" id="PTHR11712">
    <property type="entry name" value="POLYKETIDE SYNTHASE-RELATED"/>
    <property type="match status" value="1"/>
</dbReference>
<dbReference type="GO" id="GO:0005829">
    <property type="term" value="C:cytosol"/>
    <property type="evidence" value="ECO:0007669"/>
    <property type="project" value="TreeGrafter"/>
</dbReference>
<comment type="caution">
    <text evidence="5">The sequence shown here is derived from an EMBL/GenBank/DDBJ whole genome shotgun (WGS) entry which is preliminary data.</text>
</comment>
<evidence type="ECO:0000313" key="5">
    <source>
        <dbReference type="EMBL" id="EQD52354.1"/>
    </source>
</evidence>
<keyword evidence="1" id="KW-0963">Cytoplasm</keyword>
<dbReference type="PROSITE" id="PS52004">
    <property type="entry name" value="KS3_2"/>
    <property type="match status" value="1"/>
</dbReference>
<evidence type="ECO:0000259" key="4">
    <source>
        <dbReference type="PROSITE" id="PS52004"/>
    </source>
</evidence>
<dbReference type="InterPro" id="IPR020841">
    <property type="entry name" value="PKS_Beta-ketoAc_synthase_dom"/>
</dbReference>
<feature type="non-terminal residue" evidence="5">
    <location>
        <position position="104"/>
    </location>
</feature>
<evidence type="ECO:0000256" key="2">
    <source>
        <dbReference type="ARBA" id="ARBA00022679"/>
    </source>
</evidence>
<dbReference type="SUPFAM" id="SSF53901">
    <property type="entry name" value="Thiolase-like"/>
    <property type="match status" value="1"/>
</dbReference>
<dbReference type="EMBL" id="AUZX01009269">
    <property type="protein sequence ID" value="EQD52354.1"/>
    <property type="molecule type" value="Genomic_DNA"/>
</dbReference>
<protein>
    <submittedName>
        <fullName evidence="5">Beta-ketoacyl-[ACP] synthase I</fullName>
    </submittedName>
</protein>
<dbReference type="InterPro" id="IPR000794">
    <property type="entry name" value="Beta-ketoacyl_synthase"/>
</dbReference>